<evidence type="ECO:0000313" key="5">
    <source>
        <dbReference type="Proteomes" id="UP000076722"/>
    </source>
</evidence>
<feature type="compositionally biased region" description="Low complexity" evidence="2">
    <location>
        <begin position="621"/>
        <end position="638"/>
    </location>
</feature>
<feature type="region of interest" description="Disordered" evidence="2">
    <location>
        <begin position="248"/>
        <end position="272"/>
    </location>
</feature>
<gene>
    <name evidence="4" type="ORF">SISNIDRAFT_552803</name>
</gene>
<dbReference type="CDD" id="cd00027">
    <property type="entry name" value="BRCT"/>
    <property type="match status" value="1"/>
</dbReference>
<feature type="domain" description="BRCT" evidence="3">
    <location>
        <begin position="143"/>
        <end position="243"/>
    </location>
</feature>
<dbReference type="OrthoDB" id="251770at2759"/>
<dbReference type="PANTHER" id="PTHR13561">
    <property type="entry name" value="DNA REPLICATION REGULATOR DPB11-RELATED"/>
    <property type="match status" value="1"/>
</dbReference>
<feature type="compositionally biased region" description="Low complexity" evidence="2">
    <location>
        <begin position="262"/>
        <end position="272"/>
    </location>
</feature>
<dbReference type="STRING" id="1314777.A0A164NVY1"/>
<dbReference type="InterPro" id="IPR059215">
    <property type="entry name" value="BRCT2_TopBP1-like"/>
</dbReference>
<evidence type="ECO:0000259" key="3">
    <source>
        <dbReference type="PROSITE" id="PS50172"/>
    </source>
</evidence>
<feature type="compositionally biased region" description="Low complexity" evidence="2">
    <location>
        <begin position="866"/>
        <end position="886"/>
    </location>
</feature>
<evidence type="ECO:0000256" key="2">
    <source>
        <dbReference type="SAM" id="MobiDB-lite"/>
    </source>
</evidence>
<dbReference type="Proteomes" id="UP000076722">
    <property type="component" value="Unassembled WGS sequence"/>
</dbReference>
<feature type="compositionally biased region" description="Low complexity" evidence="2">
    <location>
        <begin position="712"/>
        <end position="740"/>
    </location>
</feature>
<dbReference type="GO" id="GO:0006270">
    <property type="term" value="P:DNA replication initiation"/>
    <property type="evidence" value="ECO:0007669"/>
    <property type="project" value="TreeGrafter"/>
</dbReference>
<feature type="region of interest" description="Disordered" evidence="2">
    <location>
        <begin position="1"/>
        <end position="50"/>
    </location>
</feature>
<dbReference type="EMBL" id="KV419440">
    <property type="protein sequence ID" value="KZS88096.1"/>
    <property type="molecule type" value="Genomic_DNA"/>
</dbReference>
<feature type="region of interest" description="Disordered" evidence="2">
    <location>
        <begin position="602"/>
        <end position="905"/>
    </location>
</feature>
<feature type="compositionally biased region" description="Basic and acidic residues" evidence="2">
    <location>
        <begin position="602"/>
        <end position="611"/>
    </location>
</feature>
<dbReference type="Gene3D" id="3.40.50.10190">
    <property type="entry name" value="BRCT domain"/>
    <property type="match status" value="4"/>
</dbReference>
<proteinExistence type="predicted"/>
<keyword evidence="5" id="KW-1185">Reference proteome</keyword>
<name>A0A164NVY1_9AGAM</name>
<evidence type="ECO:0000313" key="4">
    <source>
        <dbReference type="EMBL" id="KZS88096.1"/>
    </source>
</evidence>
<reference evidence="4 5" key="1">
    <citation type="journal article" date="2016" name="Mol. Biol. Evol.">
        <title>Comparative Genomics of Early-Diverging Mushroom-Forming Fungi Provides Insights into the Origins of Lignocellulose Decay Capabilities.</title>
        <authorList>
            <person name="Nagy L.G."/>
            <person name="Riley R."/>
            <person name="Tritt A."/>
            <person name="Adam C."/>
            <person name="Daum C."/>
            <person name="Floudas D."/>
            <person name="Sun H."/>
            <person name="Yadav J.S."/>
            <person name="Pangilinan J."/>
            <person name="Larsson K.H."/>
            <person name="Matsuura K."/>
            <person name="Barry K."/>
            <person name="Labutti K."/>
            <person name="Kuo R."/>
            <person name="Ohm R.A."/>
            <person name="Bhattacharya S.S."/>
            <person name="Shirouzu T."/>
            <person name="Yoshinaga Y."/>
            <person name="Martin F.M."/>
            <person name="Grigoriev I.V."/>
            <person name="Hibbett D.S."/>
        </authorList>
    </citation>
    <scope>NUCLEOTIDE SEQUENCE [LARGE SCALE GENOMIC DNA]</scope>
    <source>
        <strain evidence="4 5">HHB9708</strain>
    </source>
</reference>
<dbReference type="CDD" id="cd17731">
    <property type="entry name" value="BRCT_TopBP1_rpt2_like"/>
    <property type="match status" value="1"/>
</dbReference>
<dbReference type="PROSITE" id="PS50172">
    <property type="entry name" value="BRCT"/>
    <property type="match status" value="4"/>
</dbReference>
<accession>A0A164NVY1</accession>
<dbReference type="PANTHER" id="PTHR13561:SF20">
    <property type="entry name" value="DNA TOPOISOMERASE 2-BINDING PROTEIN 1"/>
    <property type="match status" value="1"/>
</dbReference>
<dbReference type="InterPro" id="IPR001357">
    <property type="entry name" value="BRCT_dom"/>
</dbReference>
<organism evidence="4 5">
    <name type="scientific">Sistotremastrum niveocremeum HHB9708</name>
    <dbReference type="NCBI Taxonomy" id="1314777"/>
    <lineage>
        <taxon>Eukaryota</taxon>
        <taxon>Fungi</taxon>
        <taxon>Dikarya</taxon>
        <taxon>Basidiomycota</taxon>
        <taxon>Agaricomycotina</taxon>
        <taxon>Agaricomycetes</taxon>
        <taxon>Sistotremastrales</taxon>
        <taxon>Sistotremastraceae</taxon>
        <taxon>Sertulicium</taxon>
        <taxon>Sertulicium niveocremeum</taxon>
    </lineage>
</organism>
<feature type="domain" description="BRCT" evidence="3">
    <location>
        <begin position="489"/>
        <end position="572"/>
    </location>
</feature>
<dbReference type="AlphaFoldDB" id="A0A164NVY1"/>
<protein>
    <recommendedName>
        <fullName evidence="3">BRCT domain-containing protein</fullName>
    </recommendedName>
</protein>
<feature type="compositionally biased region" description="Low complexity" evidence="2">
    <location>
        <begin position="783"/>
        <end position="794"/>
    </location>
</feature>
<dbReference type="GO" id="GO:0007095">
    <property type="term" value="P:mitotic G2 DNA damage checkpoint signaling"/>
    <property type="evidence" value="ECO:0007669"/>
    <property type="project" value="TreeGrafter"/>
</dbReference>
<dbReference type="Pfam" id="PF12738">
    <property type="entry name" value="PTCB-BRCT"/>
    <property type="match status" value="2"/>
</dbReference>
<keyword evidence="1" id="KW-0677">Repeat</keyword>
<feature type="domain" description="BRCT" evidence="3">
    <location>
        <begin position="52"/>
        <end position="124"/>
    </location>
</feature>
<evidence type="ECO:0000256" key="1">
    <source>
        <dbReference type="ARBA" id="ARBA00022737"/>
    </source>
</evidence>
<dbReference type="SUPFAM" id="SSF52113">
    <property type="entry name" value="BRCT domain"/>
    <property type="match status" value="3"/>
</dbReference>
<dbReference type="InterPro" id="IPR036420">
    <property type="entry name" value="BRCT_dom_sf"/>
</dbReference>
<sequence>MRKGHGSTKVPNVKLRPAPPKAPVKNVASSSKRPAAITEDEEPSELPARKRVSEKPFANLYITMTGVIDKGEMTQMATALGAGYEPHLTDITTHLLATEPGSAKYRVSLERRIVIMSPEWVRDSHRIWLEGGSVDLKESIRKHRLPIFSAVRVSVTGVPLEDRQRLANIIAEEKGTYMKAVTKNDPPTHLLCGPDVEEDAPKVKWAKGHNESRNGNKVWVLWDEWFWDCVAFGGRFPEEEYEITKPRPKRKMFVPPPPPKPTTSTQPTPAAPIPSTSILEVTDVEEVAPLPPSQASIAGSAKILEGIFKCRKDWKISDGKMLQQIKPSSTVDLEHESPSLVDVKGKGKALDVDEKPALQRIASRSNAFDKTENRERPMQRVNSIAVFGANKAAFAPPKIFENKAFVLLGEAKAANVIKSIVDRGGNVVLESEMSTADFIVERLSRGAAYSQSASDTIRKKIRTECWLEQCLYTDTICDPQDHPLFKPLQFPLPFPGADKLVVNVTGLEAEQFHWVKRVVNVIGGSAPDKLTRKSTHLICASESGPKYEKAIEWGVKVVDIEWLWNIVRTGSLSGVPEPPPLEKSSFEISSFSLLSTSTLLRERSSGSKESDAMADITNDQSSHSRFDSSTASSSSKGSKPLARTTTALDEEDMGFSFGSAGILNSSSPKRPRLEPSASSSSFFTKNAQGKTSAPVKANSTTTGLQRASTVVPSSMSPSPHKLAQSSSFDPSSSKPPSRSDSGQKMLKHTLTDLLVSSNAGDDSPATENDPRPSKRARPGRVKSSNSVFSSSPTKSMDRVFNFDVKTRTARSPVATPAPPVETSADGEKNESMLITYEDPSQNVEKERLLNLLQGKKAQSPSPPKASPKAKSTSASSTASVVRATAPRRGPRPNPRTSVPKPKPGF</sequence>
<dbReference type="GO" id="GO:0033314">
    <property type="term" value="P:mitotic DNA replication checkpoint signaling"/>
    <property type="evidence" value="ECO:0007669"/>
    <property type="project" value="TreeGrafter"/>
</dbReference>
<dbReference type="SMART" id="SM00292">
    <property type="entry name" value="BRCT"/>
    <property type="match status" value="4"/>
</dbReference>
<feature type="compositionally biased region" description="Polar residues" evidence="2">
    <location>
        <begin position="676"/>
        <end position="711"/>
    </location>
</feature>
<feature type="domain" description="BRCT" evidence="3">
    <location>
        <begin position="395"/>
        <end position="484"/>
    </location>
</feature>